<feature type="transmembrane region" description="Helical" evidence="8">
    <location>
        <begin position="301"/>
        <end position="319"/>
    </location>
</feature>
<dbReference type="PANTHER" id="PTHR10283:SF82">
    <property type="entry name" value="SOLUTE CARRIER FAMILY 13 MEMBER 2"/>
    <property type="match status" value="1"/>
</dbReference>
<feature type="transmembrane region" description="Helical" evidence="8">
    <location>
        <begin position="331"/>
        <end position="348"/>
    </location>
</feature>
<reference evidence="9 10" key="1">
    <citation type="submission" date="2010-03" db="EMBL/GenBank/DDBJ databases">
        <title>The genome sequence of Faecalibacterium prausnitzii L2/6.</title>
        <authorList>
            <consortium name="metaHIT consortium -- http://www.metahit.eu/"/>
            <person name="Pajon A."/>
            <person name="Turner K."/>
            <person name="Parkhill J."/>
            <person name="Duncan S."/>
            <person name="Flint H."/>
        </authorList>
    </citation>
    <scope>NUCLEOTIDE SEQUENCE [LARGE SCALE GENOMIC DNA]</scope>
    <source>
        <strain evidence="10">L2-6</strain>
    </source>
</reference>
<comment type="subcellular location">
    <subcellularLocation>
        <location evidence="1">Membrane</location>
        <topology evidence="1">Multi-pass membrane protein</topology>
    </subcellularLocation>
</comment>
<reference evidence="9 10" key="2">
    <citation type="submission" date="2010-03" db="EMBL/GenBank/DDBJ databases">
        <authorList>
            <person name="Pajon A."/>
        </authorList>
    </citation>
    <scope>NUCLEOTIDE SEQUENCE [LARGE SCALE GENOMIC DNA]</scope>
    <source>
        <strain evidence="10">L2-6</strain>
    </source>
</reference>
<dbReference type="Proteomes" id="UP000008804">
    <property type="component" value="Chromosome"/>
</dbReference>
<feature type="transmembrane region" description="Helical" evidence="8">
    <location>
        <begin position="169"/>
        <end position="189"/>
    </location>
</feature>
<dbReference type="PANTHER" id="PTHR10283">
    <property type="entry name" value="SOLUTE CARRIER FAMILY 13 MEMBER"/>
    <property type="match status" value="1"/>
</dbReference>
<feature type="transmembrane region" description="Helical" evidence="8">
    <location>
        <begin position="209"/>
        <end position="235"/>
    </location>
</feature>
<sequence>MKGTKRTVVYLISLLIILGFWMIPAPAGMSASGMQVLGILLGVLLLWLTESIDWPSYLCLAGLTLVPELKMGSILSSSFGNSTFAFLLFTFMCTYAVGQTSFVKRCAIGFITNRLASKGSWWFITIYCLSVLLIGMVMSPVVLFVIYMPILNSVCSELKLEKSDKLANTLILGTLFSCAISCGMTPISHTFPVMALGFYNQMSGSTISYAHYMAEAIPVGLISFVAMLAIFRFILRPDTAKLRELNAENLKADLKPMEKREKWIVGIFFAVVVAWVMPEFLKGVLPGVASFFSARGTTFPPMIGAIAMFMISIDGKPLLNFKEAMSKGVQWGGLVMAAATLAIGSAMTNADIGLTAWLSGAIEPVLTGLNPVLIVLVFAVWTYIMTNACSNMVTVTVVCAVALPICLASGGALNAASMAAMIGMGASYAFVLPPAHPNVALAIGTGWTNTSQVVKYGLPLMVIALLAAAFVGYPIGSALMLY</sequence>
<feature type="transmembrane region" description="Helical" evidence="8">
    <location>
        <begin position="121"/>
        <end position="148"/>
    </location>
</feature>
<accession>D4K0M1</accession>
<evidence type="ECO:0000256" key="5">
    <source>
        <dbReference type="ARBA" id="ARBA00022989"/>
    </source>
</evidence>
<dbReference type="AlphaFoldDB" id="D4K0M1"/>
<evidence type="ECO:0000256" key="3">
    <source>
        <dbReference type="ARBA" id="ARBA00020150"/>
    </source>
</evidence>
<proteinExistence type="inferred from homology"/>
<gene>
    <name evidence="9" type="ORF">FP2_25040</name>
</gene>
<dbReference type="InterPro" id="IPR001898">
    <property type="entry name" value="SLC13A/DASS"/>
</dbReference>
<evidence type="ECO:0000256" key="4">
    <source>
        <dbReference type="ARBA" id="ARBA00022692"/>
    </source>
</evidence>
<dbReference type="Pfam" id="PF00939">
    <property type="entry name" value="Na_sulph_symp"/>
    <property type="match status" value="1"/>
</dbReference>
<dbReference type="GO" id="GO:0008514">
    <property type="term" value="F:organic anion transmembrane transporter activity"/>
    <property type="evidence" value="ECO:0007669"/>
    <property type="project" value="UniProtKB-ARBA"/>
</dbReference>
<feature type="transmembrane region" description="Helical" evidence="8">
    <location>
        <begin position="7"/>
        <end position="23"/>
    </location>
</feature>
<dbReference type="GO" id="GO:0005886">
    <property type="term" value="C:plasma membrane"/>
    <property type="evidence" value="ECO:0007669"/>
    <property type="project" value="TreeGrafter"/>
</dbReference>
<protein>
    <recommendedName>
        <fullName evidence="3">Sodium-dependent dicarboxylate transporter SdcS</fullName>
    </recommendedName>
    <alternativeName>
        <fullName evidence="7">Na(+)/dicarboxylate symporter</fullName>
    </alternativeName>
</protein>
<dbReference type="PATRIC" id="fig|718252.3.peg.692"/>
<organism evidence="9 10">
    <name type="scientific">Faecalibacterium prausnitzii L2-6</name>
    <dbReference type="NCBI Taxonomy" id="718252"/>
    <lineage>
        <taxon>Bacteria</taxon>
        <taxon>Bacillati</taxon>
        <taxon>Bacillota</taxon>
        <taxon>Clostridia</taxon>
        <taxon>Eubacteriales</taxon>
        <taxon>Oscillospiraceae</taxon>
        <taxon>Faecalibacterium</taxon>
    </lineage>
</organism>
<feature type="transmembrane region" description="Helical" evidence="8">
    <location>
        <begin position="456"/>
        <end position="476"/>
    </location>
</feature>
<keyword evidence="6 8" id="KW-0472">Membrane</keyword>
<feature type="transmembrane region" description="Helical" evidence="8">
    <location>
        <begin position="368"/>
        <end position="386"/>
    </location>
</feature>
<dbReference type="GO" id="GO:1905039">
    <property type="term" value="P:carboxylic acid transmembrane transport"/>
    <property type="evidence" value="ECO:0007669"/>
    <property type="project" value="UniProtKB-ARBA"/>
</dbReference>
<evidence type="ECO:0000256" key="1">
    <source>
        <dbReference type="ARBA" id="ARBA00004141"/>
    </source>
</evidence>
<dbReference type="BioCyc" id="FPRA718252:G1375-2133-MONOMER"/>
<dbReference type="HOGENOM" id="CLU_043251_0_0_9"/>
<keyword evidence="10" id="KW-1185">Reference proteome</keyword>
<dbReference type="RefSeq" id="WP_015565438.1">
    <property type="nucleotide sequence ID" value="NC_021042.1"/>
</dbReference>
<feature type="transmembrane region" description="Helical" evidence="8">
    <location>
        <begin position="263"/>
        <end position="281"/>
    </location>
</feature>
<keyword evidence="4 8" id="KW-0812">Transmembrane</keyword>
<dbReference type="EMBL" id="FP929045">
    <property type="protein sequence ID" value="CBK99820.1"/>
    <property type="molecule type" value="Genomic_DNA"/>
</dbReference>
<evidence type="ECO:0000256" key="8">
    <source>
        <dbReference type="SAM" id="Phobius"/>
    </source>
</evidence>
<dbReference type="KEGG" id="fpr:FP2_25040"/>
<feature type="transmembrane region" description="Helical" evidence="8">
    <location>
        <begin position="79"/>
        <end position="97"/>
    </location>
</feature>
<feature type="transmembrane region" description="Helical" evidence="8">
    <location>
        <begin position="419"/>
        <end position="444"/>
    </location>
</feature>
<dbReference type="eggNOG" id="COG0471">
    <property type="taxonomic scope" value="Bacteria"/>
</dbReference>
<evidence type="ECO:0000256" key="2">
    <source>
        <dbReference type="ARBA" id="ARBA00006772"/>
    </source>
</evidence>
<evidence type="ECO:0000313" key="10">
    <source>
        <dbReference type="Proteomes" id="UP000008804"/>
    </source>
</evidence>
<keyword evidence="5 8" id="KW-1133">Transmembrane helix</keyword>
<comment type="similarity">
    <text evidence="2">Belongs to the SLC13A/DASS transporter (TC 2.A.47) family. NADC subfamily.</text>
</comment>
<evidence type="ECO:0000256" key="7">
    <source>
        <dbReference type="ARBA" id="ARBA00031174"/>
    </source>
</evidence>
<dbReference type="STRING" id="718252.FP2_25040"/>
<evidence type="ECO:0000256" key="6">
    <source>
        <dbReference type="ARBA" id="ARBA00023136"/>
    </source>
</evidence>
<feature type="transmembrane region" description="Helical" evidence="8">
    <location>
        <begin position="393"/>
        <end position="413"/>
    </location>
</feature>
<name>D4K0M1_9FIRM</name>
<evidence type="ECO:0000313" key="9">
    <source>
        <dbReference type="EMBL" id="CBK99820.1"/>
    </source>
</evidence>